<organism evidence="2">
    <name type="scientific">uncultured Thermomicrobiales bacterium</name>
    <dbReference type="NCBI Taxonomy" id="1645740"/>
    <lineage>
        <taxon>Bacteria</taxon>
        <taxon>Pseudomonadati</taxon>
        <taxon>Thermomicrobiota</taxon>
        <taxon>Thermomicrobia</taxon>
        <taxon>Thermomicrobiales</taxon>
        <taxon>environmental samples</taxon>
    </lineage>
</organism>
<evidence type="ECO:0008006" key="3">
    <source>
        <dbReference type="Google" id="ProtNLM"/>
    </source>
</evidence>
<reference evidence="2" key="1">
    <citation type="submission" date="2020-02" db="EMBL/GenBank/DDBJ databases">
        <authorList>
            <person name="Meier V. D."/>
        </authorList>
    </citation>
    <scope>NUCLEOTIDE SEQUENCE</scope>
    <source>
        <strain evidence="2">AVDCRST_MAG18</strain>
    </source>
</reference>
<accession>A0A6J4UHW5</accession>
<feature type="transmembrane region" description="Helical" evidence="1">
    <location>
        <begin position="269"/>
        <end position="298"/>
    </location>
</feature>
<sequence length="812" mass="87513">MQYAPTPDRNAILPARQYPLSDLVPLSFSPSFSVRSVRSVVQFVLCSALATPARRLDGRYWPVLPFAPTATVHPTPEGPMSLAKPTADRARVPGTVARKRRRKARPRPFALPTVAWWHEVGVVALAYIVAIVAMLWPYTARAASVIPGRRDALLQIWIGRWVEHALVTDPLRLYDANAFYPLDHALAYSDANVPVVLLMAPIQILTGNAILAYNVAIFATFLIAAGGMYALIRHWTGNRAVAFGMGLAYAFLPYRFAHLWHLNQLGHAWTPWVVLALLLLVRRPIWPLAVALGLLVAVESVSSFYLAFQVGLVLVVALVTLLIAEPGARTPRFLGRLAVAGLVALAIVVPLALPYLDVREGQGLERTLDEAEQWQAGPRSYLKVASQNRVWGWLNAEHYGEDTLWPGGVALLGAVAGLVFWRRRRATTLALLALAIIAFTVALGPTWTRADGREIALPYRFLFDHFPFFTAMRVAARFGVLVNFAIVALAGLGLAALWSWLAPLLAAARARRLGPALTVALAVIICVELASVPIPVRAIDRSAATAAPYEWLAAQPGQGPVMEFPATPGPWATGLMMYWSTVYWKPLVQGTSGFTPLPHREYINAFVAPLVRPDGGRGADLSHPTPDNLGLLQDLGVEWVVVQRAGYEAGDWAAVLARARAAFGGGVAFENESTTIFRVPTGPTAAPQFRLTAPAEVRADGDWAPTLEVTNPLPRWALIYVKAPVTLTVTWRDASGGTARRDVLNLPVAVVGPPGTIRCALDGCALDGRPRPAGRVGLPAPGRYTVDLVASGGLSASASATVEVQAATAGVP</sequence>
<feature type="transmembrane region" description="Helical" evidence="1">
    <location>
        <begin position="336"/>
        <end position="356"/>
    </location>
</feature>
<proteinExistence type="predicted"/>
<feature type="transmembrane region" description="Helical" evidence="1">
    <location>
        <begin position="304"/>
        <end position="324"/>
    </location>
</feature>
<keyword evidence="1" id="KW-1133">Transmembrane helix</keyword>
<protein>
    <recommendedName>
        <fullName evidence="3">YfhO family protein</fullName>
    </recommendedName>
</protein>
<dbReference type="AlphaFoldDB" id="A0A6J4UHW5"/>
<feature type="transmembrane region" description="Helical" evidence="1">
    <location>
        <begin position="238"/>
        <end position="257"/>
    </location>
</feature>
<feature type="transmembrane region" description="Helical" evidence="1">
    <location>
        <begin position="403"/>
        <end position="421"/>
    </location>
</feature>
<evidence type="ECO:0000313" key="2">
    <source>
        <dbReference type="EMBL" id="CAA9550797.1"/>
    </source>
</evidence>
<feature type="transmembrane region" description="Helical" evidence="1">
    <location>
        <begin position="478"/>
        <end position="501"/>
    </location>
</feature>
<feature type="transmembrane region" description="Helical" evidence="1">
    <location>
        <begin position="109"/>
        <end position="136"/>
    </location>
</feature>
<feature type="transmembrane region" description="Helical" evidence="1">
    <location>
        <begin position="428"/>
        <end position="447"/>
    </location>
</feature>
<keyword evidence="1" id="KW-0812">Transmembrane</keyword>
<dbReference type="EMBL" id="CADCWN010000021">
    <property type="protein sequence ID" value="CAA9550797.1"/>
    <property type="molecule type" value="Genomic_DNA"/>
</dbReference>
<gene>
    <name evidence="2" type="ORF">AVDCRST_MAG18-300</name>
</gene>
<name>A0A6J4UHW5_9BACT</name>
<keyword evidence="1" id="KW-0472">Membrane</keyword>
<evidence type="ECO:0000256" key="1">
    <source>
        <dbReference type="SAM" id="Phobius"/>
    </source>
</evidence>
<feature type="transmembrane region" description="Helical" evidence="1">
    <location>
        <begin position="513"/>
        <end position="532"/>
    </location>
</feature>
<feature type="transmembrane region" description="Helical" evidence="1">
    <location>
        <begin position="211"/>
        <end position="232"/>
    </location>
</feature>